<dbReference type="RefSeq" id="WP_066224503.1">
    <property type="nucleotide sequence ID" value="NZ_JARTFS010000002.1"/>
</dbReference>
<sequence length="243" mass="28350">MNLFCLPYAGGSEAIYFKWNQYLSRSINLCPIPLKGRGKRFNEPLYENIEEAVDDIFNTIQDKIDENEYALYGHSMGSLLVYELYYKIKEMGFKLPNHLFFSGYRSPGSRKKEIIYNLPDNDFKKKIIQLGGTPEELVNNKELFEVFLPVLKSDFKMVETYKYKERTDKIACDISVLNGNGDSISFENLLDWKNYTNQSFQLYHFDGNHFFINNNIENITSLINKTLNLTTSTESKDSLHRAF</sequence>
<dbReference type="PANTHER" id="PTHR11487">
    <property type="entry name" value="THIOESTERASE"/>
    <property type="match status" value="1"/>
</dbReference>
<dbReference type="Gene3D" id="3.40.50.1820">
    <property type="entry name" value="alpha/beta hydrolase"/>
    <property type="match status" value="1"/>
</dbReference>
<protein>
    <submittedName>
        <fullName evidence="3">Thioesterase domain-containing protein</fullName>
    </submittedName>
</protein>
<evidence type="ECO:0000313" key="3">
    <source>
        <dbReference type="EMBL" id="MED4400359.1"/>
    </source>
</evidence>
<accession>A0ABU6NVT8</accession>
<reference evidence="3 4" key="1">
    <citation type="submission" date="2023-03" db="EMBL/GenBank/DDBJ databases">
        <title>Bacillus Genome Sequencing.</title>
        <authorList>
            <person name="Dunlap C."/>
        </authorList>
    </citation>
    <scope>NUCLEOTIDE SEQUENCE [LARGE SCALE GENOMIC DNA]</scope>
    <source>
        <strain evidence="3 4">NRS-1717</strain>
    </source>
</reference>
<keyword evidence="4" id="KW-1185">Reference proteome</keyword>
<evidence type="ECO:0000313" key="4">
    <source>
        <dbReference type="Proteomes" id="UP001342826"/>
    </source>
</evidence>
<evidence type="ECO:0000256" key="1">
    <source>
        <dbReference type="ARBA" id="ARBA00007169"/>
    </source>
</evidence>
<dbReference type="PANTHER" id="PTHR11487:SF0">
    <property type="entry name" value="S-ACYL FATTY ACID SYNTHASE THIOESTERASE, MEDIUM CHAIN"/>
    <property type="match status" value="1"/>
</dbReference>
<dbReference type="InterPro" id="IPR001031">
    <property type="entry name" value="Thioesterase"/>
</dbReference>
<feature type="domain" description="Thioesterase" evidence="2">
    <location>
        <begin position="2"/>
        <end position="225"/>
    </location>
</feature>
<dbReference type="InterPro" id="IPR029058">
    <property type="entry name" value="AB_hydrolase_fold"/>
</dbReference>
<dbReference type="Proteomes" id="UP001342826">
    <property type="component" value="Unassembled WGS sequence"/>
</dbReference>
<dbReference type="SUPFAM" id="SSF53474">
    <property type="entry name" value="alpha/beta-Hydrolases"/>
    <property type="match status" value="1"/>
</dbReference>
<proteinExistence type="inferred from homology"/>
<evidence type="ECO:0000259" key="2">
    <source>
        <dbReference type="Pfam" id="PF00975"/>
    </source>
</evidence>
<name>A0ABU6NVT8_9BACI</name>
<dbReference type="Pfam" id="PF00975">
    <property type="entry name" value="Thioesterase"/>
    <property type="match status" value="1"/>
</dbReference>
<dbReference type="EMBL" id="JARTFS010000002">
    <property type="protein sequence ID" value="MED4400359.1"/>
    <property type="molecule type" value="Genomic_DNA"/>
</dbReference>
<comment type="similarity">
    <text evidence="1">Belongs to the thioesterase family.</text>
</comment>
<dbReference type="InterPro" id="IPR012223">
    <property type="entry name" value="TEII"/>
</dbReference>
<comment type="caution">
    <text evidence="3">The sequence shown here is derived from an EMBL/GenBank/DDBJ whole genome shotgun (WGS) entry which is preliminary data.</text>
</comment>
<dbReference type="GeneID" id="301139249"/>
<organism evidence="3 4">
    <name type="scientific">Metabacillus fastidiosus</name>
    <dbReference type="NCBI Taxonomy" id="1458"/>
    <lineage>
        <taxon>Bacteria</taxon>
        <taxon>Bacillati</taxon>
        <taxon>Bacillota</taxon>
        <taxon>Bacilli</taxon>
        <taxon>Bacillales</taxon>
        <taxon>Bacillaceae</taxon>
        <taxon>Metabacillus</taxon>
    </lineage>
</organism>
<gene>
    <name evidence="3" type="ORF">P9271_03160</name>
</gene>